<dbReference type="GeneID" id="90837718"/>
<keyword evidence="2" id="KW-0812">Transmembrane</keyword>
<evidence type="ECO:0000256" key="2">
    <source>
        <dbReference type="SAM" id="Phobius"/>
    </source>
</evidence>
<gene>
    <name evidence="4" type="ORF">AS033_10380</name>
    <name evidence="5" type="ORF">RSA11_15455</name>
</gene>
<dbReference type="PANTHER" id="PTHR10566">
    <property type="entry name" value="CHAPERONE-ACTIVITY OF BC1 COMPLEX CABC1 -RELATED"/>
    <property type="match status" value="1"/>
</dbReference>
<dbReference type="Proteomes" id="UP000053797">
    <property type="component" value="Unassembled WGS sequence"/>
</dbReference>
<dbReference type="AlphaFoldDB" id="A0A0V8GEL5"/>
<dbReference type="EMBL" id="LDQV01000038">
    <property type="protein sequence ID" value="KTR25382.1"/>
    <property type="molecule type" value="Genomic_DNA"/>
</dbReference>
<dbReference type="Proteomes" id="UP000072605">
    <property type="component" value="Unassembled WGS sequence"/>
</dbReference>
<accession>A0A0V8GEL5</accession>
<keyword evidence="2" id="KW-1133">Transmembrane helix</keyword>
<feature type="domain" description="ABC1 atypical kinase-like" evidence="3">
    <location>
        <begin position="86"/>
        <end position="328"/>
    </location>
</feature>
<organism evidence="4 6">
    <name type="scientific">Exiguobacterium indicum</name>
    <dbReference type="NCBI Taxonomy" id="296995"/>
    <lineage>
        <taxon>Bacteria</taxon>
        <taxon>Bacillati</taxon>
        <taxon>Bacillota</taxon>
        <taxon>Bacilli</taxon>
        <taxon>Bacillales</taxon>
        <taxon>Bacillales Family XII. Incertae Sedis</taxon>
        <taxon>Exiguobacterium</taxon>
    </lineage>
</organism>
<feature type="transmembrane region" description="Helical" evidence="2">
    <location>
        <begin position="6"/>
        <end position="24"/>
    </location>
</feature>
<protein>
    <submittedName>
        <fullName evidence="4">ABC transporter</fullName>
    </submittedName>
</protein>
<dbReference type="RefSeq" id="WP_058265463.1">
    <property type="nucleotide sequence ID" value="NZ_FMYN01000003.1"/>
</dbReference>
<dbReference type="Pfam" id="PF03109">
    <property type="entry name" value="ABC1"/>
    <property type="match status" value="1"/>
</dbReference>
<proteinExistence type="inferred from homology"/>
<comment type="similarity">
    <text evidence="1">Belongs to the protein kinase superfamily. ADCK protein kinase family.</text>
</comment>
<dbReference type="EMBL" id="LNQL01000003">
    <property type="protein sequence ID" value="KSU48728.1"/>
    <property type="molecule type" value="Genomic_DNA"/>
</dbReference>
<dbReference type="SUPFAM" id="SSF56112">
    <property type="entry name" value="Protein kinase-like (PK-like)"/>
    <property type="match status" value="1"/>
</dbReference>
<dbReference type="InterPro" id="IPR004147">
    <property type="entry name" value="ABC1_dom"/>
</dbReference>
<evidence type="ECO:0000313" key="4">
    <source>
        <dbReference type="EMBL" id="KSU48728.1"/>
    </source>
</evidence>
<reference evidence="4 6" key="1">
    <citation type="journal article" date="2015" name="Int. J. Syst. Evol. Microbiol.">
        <title>Exiguobacterium enclense sp. nov., isolated from sediment.</title>
        <authorList>
            <person name="Dastager S.G."/>
            <person name="Mawlankar R."/>
            <person name="Sonalkar V.V."/>
            <person name="Thorat M.N."/>
            <person name="Mual P."/>
            <person name="Verma A."/>
            <person name="Krishnamurthi S."/>
            <person name="Tang S.K."/>
            <person name="Li W.J."/>
        </authorList>
    </citation>
    <scope>NUCLEOTIDE SEQUENCE [LARGE SCALE GENOMIC DNA]</scope>
    <source>
        <strain evidence="4 6">NIO-1109</strain>
    </source>
</reference>
<name>A0A0V8GEL5_9BACL</name>
<dbReference type="Gene3D" id="1.10.510.10">
    <property type="entry name" value="Transferase(Phosphotransferase) domain 1"/>
    <property type="match status" value="1"/>
</dbReference>
<dbReference type="InterPro" id="IPR050154">
    <property type="entry name" value="UbiB_kinase"/>
</dbReference>
<dbReference type="OrthoDB" id="9795390at2"/>
<dbReference type="InterPro" id="IPR011009">
    <property type="entry name" value="Kinase-like_dom_sf"/>
</dbReference>
<sequence length="542" mass="62502">MKRWALYRIVVIVTMFARYIFTIYRFTRKNRPGTNNEEFERIMIRIARDYKKKALRLEGLLIKLGQFLSIRADLFPPSVLMELTELVDKVPSSKLGESRKIIEEDWGMPIEEIISDISSRPVASASIGEVYSGTLKSNGKKVAIKVQRPNIEQIIKTDFRAMRIVIAMLRRTSLNKSTDLQSLYRQMVFVIGDELNYRTELKNGLYFKKMYETNPVIYIPSYYEEHCTNRVLVMEWIDGTRITDLDYLAEHQIDRDELARNLFLNAGEQLLFGGKFHADPHPGNVLVQSDGKIVLLDFGMIGATTPDDMRAIQRILQSFVTLDYDAIVDGLEDLRFLLPNANKQNIRQAIEKAVTFYLESDMENVDTKLIEKVLSDIELLVRNEPIQLPAEFAFFGRAASTILGILQILSPQINLLELAKPMVRRWLDDEGKNQNRYLQIAGSYGARLLAFPRLVNDALSEPTRWRIMEQQKFSRVANIESLKIRQWTSSLVGIISLPFSYLGYYFTQYDVMGISLTIAVIALWNGRRIGRQIVRIADEPFR</sequence>
<comment type="caution">
    <text evidence="4">The sequence shown here is derived from an EMBL/GenBank/DDBJ whole genome shotgun (WGS) entry which is preliminary data.</text>
</comment>
<reference evidence="5 7" key="2">
    <citation type="journal article" date="2016" name="Front. Microbiol.">
        <title>Genomic Resource of Rice Seed Associated Bacteria.</title>
        <authorList>
            <person name="Midha S."/>
            <person name="Bansal K."/>
            <person name="Sharma S."/>
            <person name="Kumar N."/>
            <person name="Patil P.P."/>
            <person name="Chaudhry V."/>
            <person name="Patil P.B."/>
        </authorList>
    </citation>
    <scope>NUCLEOTIDE SEQUENCE [LARGE SCALE GENOMIC DNA]</scope>
    <source>
        <strain evidence="5 7">RSA11</strain>
    </source>
</reference>
<keyword evidence="2" id="KW-0472">Membrane</keyword>
<dbReference type="CDD" id="cd05121">
    <property type="entry name" value="ABC1_ADCK3-like"/>
    <property type="match status" value="1"/>
</dbReference>
<evidence type="ECO:0000256" key="1">
    <source>
        <dbReference type="ARBA" id="ARBA00009670"/>
    </source>
</evidence>
<evidence type="ECO:0000259" key="3">
    <source>
        <dbReference type="Pfam" id="PF03109"/>
    </source>
</evidence>
<evidence type="ECO:0000313" key="6">
    <source>
        <dbReference type="Proteomes" id="UP000053797"/>
    </source>
</evidence>
<evidence type="ECO:0000313" key="5">
    <source>
        <dbReference type="EMBL" id="KTR25382.1"/>
    </source>
</evidence>
<feature type="transmembrane region" description="Helical" evidence="2">
    <location>
        <begin position="509"/>
        <end position="526"/>
    </location>
</feature>
<evidence type="ECO:0000313" key="7">
    <source>
        <dbReference type="Proteomes" id="UP000072605"/>
    </source>
</evidence>
<dbReference type="PANTHER" id="PTHR10566:SF113">
    <property type="entry name" value="PROTEIN ACTIVITY OF BC1 COMPLEX KINASE 7, CHLOROPLASTIC"/>
    <property type="match status" value="1"/>
</dbReference>